<keyword evidence="5" id="KW-1185">Reference proteome</keyword>
<comment type="caution">
    <text evidence="4">The sequence shown here is derived from an EMBL/GenBank/DDBJ whole genome shotgun (WGS) entry which is preliminary data.</text>
</comment>
<dbReference type="SUPFAM" id="SSF55718">
    <property type="entry name" value="SCP-like"/>
    <property type="match status" value="1"/>
</dbReference>
<dbReference type="HAMAP" id="MF_02215">
    <property type="entry name" value="UbiJ"/>
    <property type="match status" value="1"/>
</dbReference>
<dbReference type="InterPro" id="IPR038989">
    <property type="entry name" value="UbiJ"/>
</dbReference>
<name>A0A1V2DSA3_9GAMM</name>
<feature type="coiled-coil region" evidence="2">
    <location>
        <begin position="177"/>
        <end position="204"/>
    </location>
</feature>
<keyword evidence="2" id="KW-0175">Coiled coil</keyword>
<dbReference type="UniPathway" id="UPA00232"/>
<dbReference type="RefSeq" id="WP_076724835.1">
    <property type="nucleotide sequence ID" value="NZ_MSCW01000007.1"/>
</dbReference>
<dbReference type="GO" id="GO:0006744">
    <property type="term" value="P:ubiquinone biosynthetic process"/>
    <property type="evidence" value="ECO:0007669"/>
    <property type="project" value="UniProtKB-UniRule"/>
</dbReference>
<feature type="domain" description="SCP2" evidence="3">
    <location>
        <begin position="19"/>
        <end position="115"/>
    </location>
</feature>
<evidence type="ECO:0000313" key="5">
    <source>
        <dbReference type="Proteomes" id="UP000189339"/>
    </source>
</evidence>
<gene>
    <name evidence="1" type="primary">ubiJ</name>
    <name evidence="4" type="ORF">BTO32_11895</name>
</gene>
<dbReference type="AlphaFoldDB" id="A0A1V2DSA3"/>
<evidence type="ECO:0000256" key="2">
    <source>
        <dbReference type="SAM" id="Coils"/>
    </source>
</evidence>
<evidence type="ECO:0000259" key="3">
    <source>
        <dbReference type="Pfam" id="PF02036"/>
    </source>
</evidence>
<protein>
    <recommendedName>
        <fullName evidence="1">Ubiquinone biosynthesis accessory factor UbiJ</fullName>
    </recommendedName>
</protein>
<dbReference type="EMBL" id="MSCW01000007">
    <property type="protein sequence ID" value="ONF43370.1"/>
    <property type="molecule type" value="Genomic_DNA"/>
</dbReference>
<dbReference type="OrthoDB" id="5801225at2"/>
<accession>A0A1V2DSA3</accession>
<comment type="pathway">
    <text evidence="1">Cofactor biosynthesis; ubiquinone biosynthesis.</text>
</comment>
<dbReference type="InterPro" id="IPR036527">
    <property type="entry name" value="SCP2_sterol-bd_dom_sf"/>
</dbReference>
<comment type="similarity">
    <text evidence="1">Belongs to the UbiJ family.</text>
</comment>
<evidence type="ECO:0000256" key="1">
    <source>
        <dbReference type="HAMAP-Rule" id="MF_02215"/>
    </source>
</evidence>
<dbReference type="Pfam" id="PF02036">
    <property type="entry name" value="SCP2"/>
    <property type="match status" value="1"/>
</dbReference>
<dbReference type="STRING" id="135739.BTO32_11895"/>
<keyword evidence="1" id="KW-0963">Cytoplasm</keyword>
<sequence length="213" mass="23429">MFPGPTLTAATTAIVEAALNRALALDPAGREALRQALTGPVLVSLTAPLSLTYALEWVADSVQVRSQPSGPPALALRGRPVALAALALGDDRVFQDGRLEVEGDMALAHQLQRALRRLNPDWEAAMARQFGDVPAHFIGRRIRNAVRWSRQATQAMTANIEEYVHEERRALPGRRELEASFADIDDLHLRAERLEARLRHLEDHGSTDTPETP</sequence>
<dbReference type="InterPro" id="IPR003033">
    <property type="entry name" value="SCP2_sterol-bd_dom"/>
</dbReference>
<evidence type="ECO:0000313" key="4">
    <source>
        <dbReference type="EMBL" id="ONF43370.1"/>
    </source>
</evidence>
<organism evidence="4 5">
    <name type="scientific">Marinobacter lutaoensis</name>
    <dbReference type="NCBI Taxonomy" id="135739"/>
    <lineage>
        <taxon>Bacteria</taxon>
        <taxon>Pseudomonadati</taxon>
        <taxon>Pseudomonadota</taxon>
        <taxon>Gammaproteobacteria</taxon>
        <taxon>Pseudomonadales</taxon>
        <taxon>Marinobacteraceae</taxon>
        <taxon>Marinobacter</taxon>
    </lineage>
</organism>
<dbReference type="Proteomes" id="UP000189339">
    <property type="component" value="Unassembled WGS sequence"/>
</dbReference>
<dbReference type="PANTHER" id="PTHR38693">
    <property type="entry name" value="UBIQUINONE BIOSYNTHESIS PROTEIN UBIJ"/>
    <property type="match status" value="1"/>
</dbReference>
<comment type="function">
    <text evidence="1">Required for ubiquinone (coenzyme Q) biosynthesis. Binds hydrophobic ubiquinone biosynthetic intermediates via its SCP2 domain and is essential for the stability of the Ubi complex. May constitute a docking platform where Ubi enzymes assemble and access their SCP2-bound polyprenyl substrates.</text>
</comment>
<dbReference type="PANTHER" id="PTHR38693:SF1">
    <property type="entry name" value="UBIQUINONE BIOSYNTHESIS ACCESSORY FACTOR UBIJ"/>
    <property type="match status" value="1"/>
</dbReference>
<keyword evidence="1" id="KW-0831">Ubiquinone biosynthesis</keyword>
<reference evidence="4 5" key="1">
    <citation type="submission" date="2016-12" db="EMBL/GenBank/DDBJ databases">
        <title>Marinobacter lutaoensis whole genome sequencing.</title>
        <authorList>
            <person name="Verma A."/>
            <person name="Krishnamurthi S."/>
        </authorList>
    </citation>
    <scope>NUCLEOTIDE SEQUENCE [LARGE SCALE GENOMIC DNA]</scope>
    <source>
        <strain evidence="4 5">T5054</strain>
    </source>
</reference>
<dbReference type="GO" id="GO:0005737">
    <property type="term" value="C:cytoplasm"/>
    <property type="evidence" value="ECO:0007669"/>
    <property type="project" value="UniProtKB-SubCell"/>
</dbReference>
<proteinExistence type="inferred from homology"/>
<comment type="subcellular location">
    <subcellularLocation>
        <location evidence="1">Cytoplasm</location>
    </subcellularLocation>
</comment>